<evidence type="ECO:0000313" key="3">
    <source>
        <dbReference type="EMBL" id="CAH0723011.1"/>
    </source>
</evidence>
<feature type="compositionally biased region" description="Acidic residues" evidence="1">
    <location>
        <begin position="26"/>
        <end position="42"/>
    </location>
</feature>
<dbReference type="PANTHER" id="PTHR47272:SF2">
    <property type="entry name" value="PIGGYBAC TRANSPOSABLE ELEMENT-DERIVED PROTEIN 3-LIKE"/>
    <property type="match status" value="1"/>
</dbReference>
<proteinExistence type="predicted"/>
<dbReference type="InterPro" id="IPR029526">
    <property type="entry name" value="PGBD"/>
</dbReference>
<dbReference type="Pfam" id="PF13843">
    <property type="entry name" value="DDE_Tnp_1_7"/>
    <property type="match status" value="1"/>
</dbReference>
<sequence length="635" mass="73287">MAMEDRHVSMRVRRVLTDNGIAEALNDSEFEFSGDDSDEDPEFVPPELNHRANNHQISESSSSDEEENTLVPSAASPAFSSSSDIASTSSRPRSRGRGRSVSRRRGRGRGRGRDLSLSEDTPRPQSSPLSTRQIAIRNRQHNDGFQDTWTKDTLDSEVTELMQPAYIHKETKDWEWNQFYDQYIDDNILTTIVNCTNRTHILETGKSMELTLRELKIYIGITMIMSALQYPQIDMYWSEKWKVSIIAIAMTRNRFFFIRRRLKCVYDSEVTAEQKIQKIWKVQPLFNRILEGCHEQNRPKEMSIDEMIIPFTGKCPMRQYCPNKPNPVGLKVFVLATPQGVVCDMVIYQGDTTFPHLISQGFSLGEAAVLHLTRTLVPGHLLFFDRFFTSIKLCDELLRRGFHGTGTVIKNIVPKNCVLTEEKVFRKKARGSSEVKVREDGKLAITMWLDNKPVLMMSTCHCDQSHDECERWSKKDKRYERVRRPVVIKTYNQNMGGVDLTDRMLSVCPSRSRTKKWTIRVISHLFDLAVLRQYKMDLGTKLVLDNEGSDDEGEDDAYEEMEPKHKKRKILIKPIPSKECRTKAAAHLPEYGTKQSRCRRSGCAKKTTVFCKKCDIYLCFTPNRNCYSDFHQNLE</sequence>
<gene>
    <name evidence="3" type="ORF">BINO364_LOCUS8888</name>
</gene>
<evidence type="ECO:0000313" key="4">
    <source>
        <dbReference type="Proteomes" id="UP000838878"/>
    </source>
</evidence>
<accession>A0A8J9YCS9</accession>
<dbReference type="Proteomes" id="UP000838878">
    <property type="component" value="Chromosome 3"/>
</dbReference>
<dbReference type="AlphaFoldDB" id="A0A8J9YCS9"/>
<dbReference type="EMBL" id="OV170223">
    <property type="protein sequence ID" value="CAH0723011.1"/>
    <property type="molecule type" value="Genomic_DNA"/>
</dbReference>
<feature type="non-terminal residue" evidence="3">
    <location>
        <position position="635"/>
    </location>
</feature>
<feature type="compositionally biased region" description="Low complexity" evidence="1">
    <location>
        <begin position="72"/>
        <end position="91"/>
    </location>
</feature>
<name>A0A8J9YCS9_9NEOP</name>
<feature type="compositionally biased region" description="Basic and acidic residues" evidence="1">
    <location>
        <begin position="111"/>
        <end position="122"/>
    </location>
</feature>
<protein>
    <recommendedName>
        <fullName evidence="2">PiggyBac transposable element-derived protein domain-containing protein</fullName>
    </recommendedName>
</protein>
<keyword evidence="4" id="KW-1185">Reference proteome</keyword>
<reference evidence="3" key="1">
    <citation type="submission" date="2021-12" db="EMBL/GenBank/DDBJ databases">
        <authorList>
            <person name="Martin H S."/>
        </authorList>
    </citation>
    <scope>NUCLEOTIDE SEQUENCE</scope>
</reference>
<dbReference type="OrthoDB" id="118105at2759"/>
<feature type="domain" description="PiggyBac transposable element-derived protein" evidence="2">
    <location>
        <begin position="178"/>
        <end position="530"/>
    </location>
</feature>
<feature type="region of interest" description="Disordered" evidence="1">
    <location>
        <begin position="1"/>
        <end position="139"/>
    </location>
</feature>
<feature type="compositionally biased region" description="Basic residues" evidence="1">
    <location>
        <begin position="92"/>
        <end position="110"/>
    </location>
</feature>
<organism evidence="3 4">
    <name type="scientific">Brenthis ino</name>
    <name type="common">lesser marbled fritillary</name>
    <dbReference type="NCBI Taxonomy" id="405034"/>
    <lineage>
        <taxon>Eukaryota</taxon>
        <taxon>Metazoa</taxon>
        <taxon>Ecdysozoa</taxon>
        <taxon>Arthropoda</taxon>
        <taxon>Hexapoda</taxon>
        <taxon>Insecta</taxon>
        <taxon>Pterygota</taxon>
        <taxon>Neoptera</taxon>
        <taxon>Endopterygota</taxon>
        <taxon>Lepidoptera</taxon>
        <taxon>Glossata</taxon>
        <taxon>Ditrysia</taxon>
        <taxon>Papilionoidea</taxon>
        <taxon>Nymphalidae</taxon>
        <taxon>Heliconiinae</taxon>
        <taxon>Argynnini</taxon>
        <taxon>Brenthis</taxon>
    </lineage>
</organism>
<evidence type="ECO:0000256" key="1">
    <source>
        <dbReference type="SAM" id="MobiDB-lite"/>
    </source>
</evidence>
<dbReference type="PANTHER" id="PTHR47272">
    <property type="entry name" value="DDE_TNP_1_7 DOMAIN-CONTAINING PROTEIN"/>
    <property type="match status" value="1"/>
</dbReference>
<evidence type="ECO:0000259" key="2">
    <source>
        <dbReference type="Pfam" id="PF13843"/>
    </source>
</evidence>
<feature type="compositionally biased region" description="Polar residues" evidence="1">
    <location>
        <begin position="123"/>
        <end position="133"/>
    </location>
</feature>